<evidence type="ECO:0000259" key="7">
    <source>
        <dbReference type="PROSITE" id="PS50850"/>
    </source>
</evidence>
<dbReference type="SUPFAM" id="SSF103473">
    <property type="entry name" value="MFS general substrate transporter"/>
    <property type="match status" value="2"/>
</dbReference>
<proteinExistence type="predicted"/>
<dbReference type="PANTHER" id="PTHR42718:SF9">
    <property type="entry name" value="MAJOR FACILITATOR SUPERFAMILY MULTIDRUG TRANSPORTER MFSC"/>
    <property type="match status" value="1"/>
</dbReference>
<evidence type="ECO:0000256" key="1">
    <source>
        <dbReference type="ARBA" id="ARBA00004651"/>
    </source>
</evidence>
<feature type="transmembrane region" description="Helical" evidence="6">
    <location>
        <begin position="241"/>
        <end position="262"/>
    </location>
</feature>
<feature type="transmembrane region" description="Helical" evidence="6">
    <location>
        <begin position="183"/>
        <end position="203"/>
    </location>
</feature>
<feature type="domain" description="Major facilitator superfamily (MFS) profile" evidence="7">
    <location>
        <begin position="30"/>
        <end position="474"/>
    </location>
</feature>
<reference evidence="8 9" key="1">
    <citation type="submission" date="2018-06" db="EMBL/GenBank/DDBJ databases">
        <title>Sphaerisporangium craniellae sp. nov., isolated from a marine sponge in the South China Sea.</title>
        <authorList>
            <person name="Li L."/>
        </authorList>
    </citation>
    <scope>NUCLEOTIDE SEQUENCE [LARGE SCALE GENOMIC DNA]</scope>
    <source>
        <strain evidence="8 9">LHW63015</strain>
    </source>
</reference>
<dbReference type="InterPro" id="IPR020846">
    <property type="entry name" value="MFS_dom"/>
</dbReference>
<feature type="transmembrane region" description="Helical" evidence="6">
    <location>
        <begin position="96"/>
        <end position="119"/>
    </location>
</feature>
<feature type="transmembrane region" description="Helical" evidence="6">
    <location>
        <begin position="448"/>
        <end position="469"/>
    </location>
</feature>
<dbReference type="Pfam" id="PF07690">
    <property type="entry name" value="MFS_1"/>
    <property type="match status" value="1"/>
</dbReference>
<feature type="transmembrane region" description="Helical" evidence="6">
    <location>
        <begin position="282"/>
        <end position="303"/>
    </location>
</feature>
<keyword evidence="4 6" id="KW-1133">Transmembrane helix</keyword>
<accession>A0A366M2Z2</accession>
<dbReference type="Gene3D" id="1.20.1250.20">
    <property type="entry name" value="MFS general substrate transporter like domains"/>
    <property type="match status" value="2"/>
</dbReference>
<keyword evidence="2" id="KW-0813">Transport</keyword>
<evidence type="ECO:0000313" key="9">
    <source>
        <dbReference type="Proteomes" id="UP000253303"/>
    </source>
</evidence>
<dbReference type="AlphaFoldDB" id="A0A366M2Z2"/>
<feature type="transmembrane region" description="Helical" evidence="6">
    <location>
        <begin position="353"/>
        <end position="370"/>
    </location>
</feature>
<dbReference type="InterPro" id="IPR036259">
    <property type="entry name" value="MFS_trans_sf"/>
</dbReference>
<organism evidence="8 9">
    <name type="scientific">Spongiactinospora rosea</name>
    <dbReference type="NCBI Taxonomy" id="2248750"/>
    <lineage>
        <taxon>Bacteria</taxon>
        <taxon>Bacillati</taxon>
        <taxon>Actinomycetota</taxon>
        <taxon>Actinomycetes</taxon>
        <taxon>Streptosporangiales</taxon>
        <taxon>Streptosporangiaceae</taxon>
        <taxon>Spongiactinospora</taxon>
    </lineage>
</organism>
<keyword evidence="5 6" id="KW-0472">Membrane</keyword>
<dbReference type="EMBL" id="QMEY01000002">
    <property type="protein sequence ID" value="RBQ20618.1"/>
    <property type="molecule type" value="Genomic_DNA"/>
</dbReference>
<name>A0A366M2Z2_9ACTN</name>
<feature type="transmembrane region" description="Helical" evidence="6">
    <location>
        <begin position="315"/>
        <end position="341"/>
    </location>
</feature>
<feature type="transmembrane region" description="Helical" evidence="6">
    <location>
        <begin position="125"/>
        <end position="141"/>
    </location>
</feature>
<dbReference type="PANTHER" id="PTHR42718">
    <property type="entry name" value="MAJOR FACILITATOR SUPERFAMILY MULTIDRUG TRANSPORTER MFSC"/>
    <property type="match status" value="1"/>
</dbReference>
<feature type="transmembrane region" description="Helical" evidence="6">
    <location>
        <begin position="153"/>
        <end position="177"/>
    </location>
</feature>
<dbReference type="InterPro" id="IPR011701">
    <property type="entry name" value="MFS"/>
</dbReference>
<dbReference type="OrthoDB" id="4484751at2"/>
<evidence type="ECO:0000256" key="6">
    <source>
        <dbReference type="SAM" id="Phobius"/>
    </source>
</evidence>
<feature type="transmembrane region" description="Helical" evidence="6">
    <location>
        <begin position="376"/>
        <end position="400"/>
    </location>
</feature>
<dbReference type="GO" id="GO:0022857">
    <property type="term" value="F:transmembrane transporter activity"/>
    <property type="evidence" value="ECO:0007669"/>
    <property type="project" value="InterPro"/>
</dbReference>
<evidence type="ECO:0000313" key="8">
    <source>
        <dbReference type="EMBL" id="RBQ20618.1"/>
    </source>
</evidence>
<dbReference type="GO" id="GO:0005886">
    <property type="term" value="C:plasma membrane"/>
    <property type="evidence" value="ECO:0007669"/>
    <property type="project" value="UniProtKB-SubCell"/>
</dbReference>
<evidence type="ECO:0000256" key="4">
    <source>
        <dbReference type="ARBA" id="ARBA00022989"/>
    </source>
</evidence>
<feature type="transmembrane region" description="Helical" evidence="6">
    <location>
        <begin position="65"/>
        <end position="84"/>
    </location>
</feature>
<keyword evidence="9" id="KW-1185">Reference proteome</keyword>
<gene>
    <name evidence="8" type="ORF">DP939_05870</name>
</gene>
<evidence type="ECO:0000256" key="3">
    <source>
        <dbReference type="ARBA" id="ARBA00022692"/>
    </source>
</evidence>
<evidence type="ECO:0000256" key="2">
    <source>
        <dbReference type="ARBA" id="ARBA00022448"/>
    </source>
</evidence>
<protein>
    <submittedName>
        <fullName evidence="8">MFS transporter</fullName>
    </submittedName>
</protein>
<sequence length="484" mass="48828">MTTSASCSCSAQTEVPLPPTSISSGRTRVVLAVLFLTLFAYNGLETMLAPALPLVQEAVGATTPAIAWVFTGVLLAGAVATPVVGRLADTRDKRTVLLWVLAIVMLGTAVAALSTSIVVLTIGQLLQGAGLGLLPVSAGIIRDTQPASAIKSANGLMIAAATLSMGVGLLVAGPIVSVLPYTWLFWLPLALLVVAFAVAWFVVPSCPPGESGSVDWPGAALLGLGVAGLLIAITLSASWGWLSTGTLGLLGAAVVLLAVFVVVELRTARPLIDLRLLANRPVLLVCAIWFVIGFVSIAVYVLVPILVQLPVESGIGLGASATLTGLILFPMGIIGSMVAPLTGRLESAIGTRGVMLVATAALATSSASLLGAMQLWVLFLATGLVGVGIGLGLTQAMNIVAASVPSERLASVSGITFVMKAVGGSLGGQIAAALLAVSGAPLPTWGDFSFAFVVFAVVGVVAVLLSGGFPARITSAPETVAMAK</sequence>
<evidence type="ECO:0000256" key="5">
    <source>
        <dbReference type="ARBA" id="ARBA00023136"/>
    </source>
</evidence>
<dbReference type="Proteomes" id="UP000253303">
    <property type="component" value="Unassembled WGS sequence"/>
</dbReference>
<dbReference type="PROSITE" id="PS50850">
    <property type="entry name" value="MFS"/>
    <property type="match status" value="1"/>
</dbReference>
<comment type="caution">
    <text evidence="8">The sequence shown here is derived from an EMBL/GenBank/DDBJ whole genome shotgun (WGS) entry which is preliminary data.</text>
</comment>
<feature type="transmembrane region" description="Helical" evidence="6">
    <location>
        <begin position="29"/>
        <end position="53"/>
    </location>
</feature>
<feature type="transmembrane region" description="Helical" evidence="6">
    <location>
        <begin position="215"/>
        <end position="235"/>
    </location>
</feature>
<comment type="subcellular location">
    <subcellularLocation>
        <location evidence="1">Cell membrane</location>
        <topology evidence="1">Multi-pass membrane protein</topology>
    </subcellularLocation>
</comment>
<keyword evidence="3 6" id="KW-0812">Transmembrane</keyword>